<dbReference type="InterPro" id="IPR008271">
    <property type="entry name" value="Ser/Thr_kinase_AS"/>
</dbReference>
<dbReference type="EMBL" id="CP079105">
    <property type="protein sequence ID" value="QXQ13180.1"/>
    <property type="molecule type" value="Genomic_DNA"/>
</dbReference>
<dbReference type="CDD" id="cd14014">
    <property type="entry name" value="STKc_PknB_like"/>
    <property type="match status" value="1"/>
</dbReference>
<sequence>MRYLQHDDRGRADALGHPGNFSENVESPRHRPGIHPARQQSAHHRQERRPARRRKFVFEHVDRRGDPGHPVRVVESAGHLGEPQPEVADTRDPVGNERRQRRPVGAGPVEAEQQELVGRHPPGQPQKLGVTWRDLLDRPGAQRNASSHAHPEDCIRRHCRLFPGVARHHAGFVGHLPYARAVAARPGPAVGPDYLVAGRYRLRSRLGGGGMGAVWLAYDRLLERDVAVKQITAAAGLDEEHARVVRQQVVREGRIAARLSHDHAVAVYDVALDTEPWLVMEHHPSRSVAQALRTVETLPPFEVAQIGAQIADALAAAHRADVVHRDIKPGNILVADRGAELGLAKISDFGIAQLSGELPDDEDGYVTGTVAYLAPEVARGAPPNQASDVYSLGATLYTAIEGQPPFGLDPDSSALLSRVAGGRIIPPRSSGPLTTVLLQMLSPDPTARPTMVQARDALAAVVLGPGRRANALLGTPIRSTDGGPPLWAARSAGARLAAGPGSATGSLPSSVLHPRPVQRPEFPTPSTKPAVQLPRLPRSLSPGIAWFVLLAALIVLIAVVVAL</sequence>
<keyword evidence="9" id="KW-1133">Transmembrane helix</keyword>
<evidence type="ECO:0000313" key="12">
    <source>
        <dbReference type="Proteomes" id="UP000887023"/>
    </source>
</evidence>
<feature type="region of interest" description="Disordered" evidence="8">
    <location>
        <begin position="498"/>
        <end position="530"/>
    </location>
</feature>
<dbReference type="Gene3D" id="1.10.510.10">
    <property type="entry name" value="Transferase(Phosphotransferase) domain 1"/>
    <property type="match status" value="1"/>
</dbReference>
<reference evidence="11" key="1">
    <citation type="submission" date="2021-07" db="EMBL/GenBank/DDBJ databases">
        <title>Candidatus Kaistella beijingensis sp. nov. isolated from a municipal wastewater treatment plant is involved in sludge foaming.</title>
        <authorList>
            <person name="Song Y."/>
            <person name="Liu S.-J."/>
        </authorList>
    </citation>
    <scope>NUCLEOTIDE SEQUENCE</scope>
    <source>
        <strain evidence="11">DSM 43998</strain>
    </source>
</reference>
<evidence type="ECO:0000256" key="6">
    <source>
        <dbReference type="ARBA" id="ARBA00022840"/>
    </source>
</evidence>
<name>A0ABX8S5P9_9ACTN</name>
<organism evidence="11 12">
    <name type="scientific">Skermania pinensis</name>
    <dbReference type="NCBI Taxonomy" id="39122"/>
    <lineage>
        <taxon>Bacteria</taxon>
        <taxon>Bacillati</taxon>
        <taxon>Actinomycetota</taxon>
        <taxon>Actinomycetes</taxon>
        <taxon>Mycobacteriales</taxon>
        <taxon>Gordoniaceae</taxon>
        <taxon>Skermania</taxon>
    </lineage>
</organism>
<evidence type="ECO:0000256" key="2">
    <source>
        <dbReference type="ARBA" id="ARBA00022527"/>
    </source>
</evidence>
<feature type="region of interest" description="Disordered" evidence="8">
    <location>
        <begin position="1"/>
        <end position="54"/>
    </location>
</feature>
<protein>
    <recommendedName>
        <fullName evidence="1">non-specific serine/threonine protein kinase</fullName>
        <ecNumber evidence="1">2.7.11.1</ecNumber>
    </recommendedName>
</protein>
<feature type="region of interest" description="Disordered" evidence="8">
    <location>
        <begin position="76"/>
        <end position="108"/>
    </location>
</feature>
<gene>
    <name evidence="11" type="ORF">KV203_15010</name>
</gene>
<keyword evidence="9" id="KW-0472">Membrane</keyword>
<evidence type="ECO:0000256" key="4">
    <source>
        <dbReference type="ARBA" id="ARBA00022741"/>
    </source>
</evidence>
<keyword evidence="5 11" id="KW-0418">Kinase</keyword>
<dbReference type="Proteomes" id="UP000887023">
    <property type="component" value="Chromosome"/>
</dbReference>
<feature type="transmembrane region" description="Helical" evidence="9">
    <location>
        <begin position="543"/>
        <end position="562"/>
    </location>
</feature>
<evidence type="ECO:0000256" key="3">
    <source>
        <dbReference type="ARBA" id="ARBA00022679"/>
    </source>
</evidence>
<proteinExistence type="predicted"/>
<dbReference type="InterPro" id="IPR017441">
    <property type="entry name" value="Protein_kinase_ATP_BS"/>
</dbReference>
<dbReference type="Pfam" id="PF00069">
    <property type="entry name" value="Pkinase"/>
    <property type="match status" value="1"/>
</dbReference>
<keyword evidence="9" id="KW-0812">Transmembrane</keyword>
<dbReference type="PROSITE" id="PS50011">
    <property type="entry name" value="PROTEIN_KINASE_DOM"/>
    <property type="match status" value="1"/>
</dbReference>
<feature type="compositionally biased region" description="Basic and acidic residues" evidence="8">
    <location>
        <begin position="88"/>
        <end position="98"/>
    </location>
</feature>
<dbReference type="EC" id="2.7.11.1" evidence="1"/>
<dbReference type="SMART" id="SM00220">
    <property type="entry name" value="S_TKc"/>
    <property type="match status" value="1"/>
</dbReference>
<keyword evidence="6 7" id="KW-0067">ATP-binding</keyword>
<evidence type="ECO:0000313" key="11">
    <source>
        <dbReference type="EMBL" id="QXQ13180.1"/>
    </source>
</evidence>
<dbReference type="Gene3D" id="3.30.200.20">
    <property type="entry name" value="Phosphorylase Kinase, domain 1"/>
    <property type="match status" value="1"/>
</dbReference>
<keyword evidence="12" id="KW-1185">Reference proteome</keyword>
<dbReference type="InterPro" id="IPR000719">
    <property type="entry name" value="Prot_kinase_dom"/>
</dbReference>
<dbReference type="PANTHER" id="PTHR43289:SF6">
    <property type="entry name" value="SERINE_THREONINE-PROTEIN KINASE NEKL-3"/>
    <property type="match status" value="1"/>
</dbReference>
<evidence type="ECO:0000256" key="1">
    <source>
        <dbReference type="ARBA" id="ARBA00012513"/>
    </source>
</evidence>
<accession>A0ABX8S5P9</accession>
<dbReference type="InterPro" id="IPR011009">
    <property type="entry name" value="Kinase-like_dom_sf"/>
</dbReference>
<feature type="compositionally biased region" description="Basic residues" evidence="8">
    <location>
        <begin position="41"/>
        <end position="54"/>
    </location>
</feature>
<feature type="compositionally biased region" description="Basic and acidic residues" evidence="8">
    <location>
        <begin position="1"/>
        <end position="14"/>
    </location>
</feature>
<dbReference type="PROSITE" id="PS00107">
    <property type="entry name" value="PROTEIN_KINASE_ATP"/>
    <property type="match status" value="1"/>
</dbReference>
<feature type="binding site" evidence="7">
    <location>
        <position position="229"/>
    </location>
    <ligand>
        <name>ATP</name>
        <dbReference type="ChEBI" id="CHEBI:30616"/>
    </ligand>
</feature>
<evidence type="ECO:0000256" key="8">
    <source>
        <dbReference type="SAM" id="MobiDB-lite"/>
    </source>
</evidence>
<feature type="domain" description="Protein kinase" evidence="10">
    <location>
        <begin position="200"/>
        <end position="462"/>
    </location>
</feature>
<dbReference type="SUPFAM" id="SSF56112">
    <property type="entry name" value="Protein kinase-like (PK-like)"/>
    <property type="match status" value="1"/>
</dbReference>
<dbReference type="PANTHER" id="PTHR43289">
    <property type="entry name" value="MITOGEN-ACTIVATED PROTEIN KINASE KINASE KINASE 20-RELATED"/>
    <property type="match status" value="1"/>
</dbReference>
<evidence type="ECO:0000256" key="9">
    <source>
        <dbReference type="SAM" id="Phobius"/>
    </source>
</evidence>
<dbReference type="PROSITE" id="PS00108">
    <property type="entry name" value="PROTEIN_KINASE_ST"/>
    <property type="match status" value="1"/>
</dbReference>
<evidence type="ECO:0000259" key="10">
    <source>
        <dbReference type="PROSITE" id="PS50011"/>
    </source>
</evidence>
<keyword evidence="3" id="KW-0808">Transferase</keyword>
<keyword evidence="4 7" id="KW-0547">Nucleotide-binding</keyword>
<keyword evidence="2" id="KW-0723">Serine/threonine-protein kinase</keyword>
<evidence type="ECO:0000256" key="7">
    <source>
        <dbReference type="PROSITE-ProRule" id="PRU10141"/>
    </source>
</evidence>
<dbReference type="GO" id="GO:0016301">
    <property type="term" value="F:kinase activity"/>
    <property type="evidence" value="ECO:0007669"/>
    <property type="project" value="UniProtKB-KW"/>
</dbReference>
<evidence type="ECO:0000256" key="5">
    <source>
        <dbReference type="ARBA" id="ARBA00022777"/>
    </source>
</evidence>